<feature type="region of interest" description="Disordered" evidence="1">
    <location>
        <begin position="133"/>
        <end position="161"/>
    </location>
</feature>
<dbReference type="InterPro" id="IPR036047">
    <property type="entry name" value="F-box-like_dom_sf"/>
</dbReference>
<dbReference type="Pfam" id="PF19270">
    <property type="entry name" value="FBO_C"/>
    <property type="match status" value="1"/>
</dbReference>
<evidence type="ECO:0000259" key="2">
    <source>
        <dbReference type="Pfam" id="PF19270"/>
    </source>
</evidence>
<dbReference type="InterPro" id="IPR045464">
    <property type="entry name" value="Hrt3/FBXO9_C"/>
</dbReference>
<name>A0A915PMX1_9BILA</name>
<evidence type="ECO:0000256" key="1">
    <source>
        <dbReference type="SAM" id="MobiDB-lite"/>
    </source>
</evidence>
<dbReference type="AlphaFoldDB" id="A0A915PMX1"/>
<organism evidence="3 4">
    <name type="scientific">Setaria digitata</name>
    <dbReference type="NCBI Taxonomy" id="48799"/>
    <lineage>
        <taxon>Eukaryota</taxon>
        <taxon>Metazoa</taxon>
        <taxon>Ecdysozoa</taxon>
        <taxon>Nematoda</taxon>
        <taxon>Chromadorea</taxon>
        <taxon>Rhabditida</taxon>
        <taxon>Spirurina</taxon>
        <taxon>Spiruromorpha</taxon>
        <taxon>Filarioidea</taxon>
        <taxon>Setariidae</taxon>
        <taxon>Setaria</taxon>
    </lineage>
</organism>
<evidence type="ECO:0000313" key="4">
    <source>
        <dbReference type="WBParaSite" id="sdigi.contig26.g2086.t1"/>
    </source>
</evidence>
<evidence type="ECO:0000313" key="3">
    <source>
        <dbReference type="Proteomes" id="UP000887581"/>
    </source>
</evidence>
<dbReference type="Proteomes" id="UP000887581">
    <property type="component" value="Unplaced"/>
</dbReference>
<dbReference type="WBParaSite" id="sdigi.contig26.g2086.t1">
    <property type="protein sequence ID" value="sdigi.contig26.g2086.t1"/>
    <property type="gene ID" value="sdigi.contig26.g2086"/>
</dbReference>
<proteinExistence type="predicted"/>
<reference evidence="4" key="1">
    <citation type="submission" date="2022-11" db="UniProtKB">
        <authorList>
            <consortium name="WormBaseParasite"/>
        </authorList>
    </citation>
    <scope>IDENTIFICATION</scope>
</reference>
<dbReference type="SUPFAM" id="SSF81383">
    <property type="entry name" value="F-box domain"/>
    <property type="match status" value="1"/>
</dbReference>
<feature type="region of interest" description="Disordered" evidence="1">
    <location>
        <begin position="1"/>
        <end position="26"/>
    </location>
</feature>
<keyword evidence="3" id="KW-1185">Reference proteome</keyword>
<protein>
    <submittedName>
        <fullName evidence="4">F-box domain-containing protein</fullName>
    </submittedName>
</protein>
<feature type="domain" description="F-box protein Hrt3/FBXO9 C-terminal" evidence="2">
    <location>
        <begin position="255"/>
        <end position="360"/>
    </location>
</feature>
<sequence>MPLKRELESLTVLNKGSNEDDSDSESNLIPLFAEESRDFLASQANVQDFQSSSAEAALHNFRKEWRSELDSRLKETTSASVGTVSKHEQLLHDAATKLFLEGVDCERQGNMWEAVQRYMNAVRMVPDIESKLYKDRGPSINPVGSSNRQRSHSKSRHGSRDLQKILHKRLVERGRFFEPELSDEPCPFARLPMELLSTLMRYIVGSELDVYCLELLSMTSAGFYLLARDGKLWHAICRLTFGAKYVNSISLDAFTSWRQIYITCPHPYLHGIYIGKTTYLRNGEASFQIVIHVELEPKYPFVCLGTVAMIITSEAPAQVVGFLKSKTPRLTGVLIGRYWMVDEGRIGAQFHRRNEKPVQRSRRIHRSLHQFLPYDIVDQKLDMKLHFGDGKKRQAHCVLQFYEYNCTVTYLDGQVSYSALDTTDHQAYPPLFFSRVKSYAAAEGYDEILA</sequence>
<accession>A0A915PMX1</accession>